<dbReference type="STRING" id="407022.SAMN05661044_01843"/>
<proteinExistence type="predicted"/>
<dbReference type="Pfam" id="PF22252">
    <property type="entry name" value="PNGase_F-II_N"/>
    <property type="match status" value="1"/>
</dbReference>
<organism evidence="3 4">
    <name type="scientific">Olivibacter domesticus</name>
    <name type="common">Pseudosphingobacterium domesticum</name>
    <dbReference type="NCBI Taxonomy" id="407022"/>
    <lineage>
        <taxon>Bacteria</taxon>
        <taxon>Pseudomonadati</taxon>
        <taxon>Bacteroidota</taxon>
        <taxon>Sphingobacteriia</taxon>
        <taxon>Sphingobacteriales</taxon>
        <taxon>Sphingobacteriaceae</taxon>
        <taxon>Olivibacter</taxon>
    </lineage>
</organism>
<feature type="chain" id="PRO_5011634146" evidence="2">
    <location>
        <begin position="25"/>
        <end position="297"/>
    </location>
</feature>
<name>A0A1H7M378_OLID1</name>
<keyword evidence="2" id="KW-0732">Signal</keyword>
<feature type="compositionally biased region" description="Basic and acidic residues" evidence="1">
    <location>
        <begin position="260"/>
        <end position="285"/>
    </location>
</feature>
<keyword evidence="4" id="KW-1185">Reference proteome</keyword>
<evidence type="ECO:0000313" key="3">
    <source>
        <dbReference type="EMBL" id="SEL05448.1"/>
    </source>
</evidence>
<accession>A0A1H7M378</accession>
<protein>
    <submittedName>
        <fullName evidence="3">GLPGLI family protein</fullName>
    </submittedName>
</protein>
<dbReference type="Proteomes" id="UP000199421">
    <property type="component" value="Unassembled WGS sequence"/>
</dbReference>
<dbReference type="NCBIfam" id="TIGR01200">
    <property type="entry name" value="GLPGLI"/>
    <property type="match status" value="1"/>
</dbReference>
<dbReference type="InterPro" id="IPR005901">
    <property type="entry name" value="GLPGLI"/>
</dbReference>
<dbReference type="AlphaFoldDB" id="A0A1H7M378"/>
<dbReference type="RefSeq" id="WP_093322487.1">
    <property type="nucleotide sequence ID" value="NZ_FOAF01000001.1"/>
</dbReference>
<evidence type="ECO:0000313" key="4">
    <source>
        <dbReference type="Proteomes" id="UP000199421"/>
    </source>
</evidence>
<evidence type="ECO:0000256" key="2">
    <source>
        <dbReference type="SAM" id="SignalP"/>
    </source>
</evidence>
<gene>
    <name evidence="3" type="ORF">SAMN05661044_01843</name>
</gene>
<feature type="signal peptide" evidence="2">
    <location>
        <begin position="1"/>
        <end position="24"/>
    </location>
</feature>
<feature type="region of interest" description="Disordered" evidence="1">
    <location>
        <begin position="260"/>
        <end position="297"/>
    </location>
</feature>
<dbReference type="EMBL" id="FOAF01000001">
    <property type="protein sequence ID" value="SEL05448.1"/>
    <property type="molecule type" value="Genomic_DNA"/>
</dbReference>
<reference evidence="4" key="1">
    <citation type="submission" date="2016-10" db="EMBL/GenBank/DDBJ databases">
        <authorList>
            <person name="Varghese N."/>
            <person name="Submissions S."/>
        </authorList>
    </citation>
    <scope>NUCLEOTIDE SEQUENCE [LARGE SCALE GENOMIC DNA]</scope>
    <source>
        <strain evidence="4">DSM 18733</strain>
    </source>
</reference>
<dbReference type="OrthoDB" id="1440774at2"/>
<evidence type="ECO:0000256" key="1">
    <source>
        <dbReference type="SAM" id="MobiDB-lite"/>
    </source>
</evidence>
<sequence>MNKKFLLKTGLLLGITCFKFPLYAQEEEKALASIVYDFVHITDTNQRQHPKKETMILYMGTDRSVFKSQTLALKLEEMKKEMDGNLPDGKMGKNRISFNAPNISNEELFLFPQEKKIITVDKIGMTDYLIPEDFPTINWEITDETKVIGGYTCQSAKGSFGGRKYTVWFTTELPFPYGPWKLRGLPGLILQASDSKNEVLFNYAGFDKIDNTELTIVLPKDAITANRRDFEKAKAVQEKNFMSNWKNTLPANSKAKIVLKDQSGRELSEDEMRAAMERRAKDKKNQLNNPLELDQKQ</sequence>